<feature type="region of interest" description="Disordered" evidence="1">
    <location>
        <begin position="1"/>
        <end position="85"/>
    </location>
</feature>
<evidence type="ECO:0000313" key="3">
    <source>
        <dbReference type="Proteomes" id="UP001327560"/>
    </source>
</evidence>
<feature type="compositionally biased region" description="Pro residues" evidence="1">
    <location>
        <begin position="57"/>
        <end position="81"/>
    </location>
</feature>
<dbReference type="Proteomes" id="UP001327560">
    <property type="component" value="Chromosome 2"/>
</dbReference>
<name>A0AAQ3K070_9LILI</name>
<gene>
    <name evidence="2" type="ORF">Cni_G07336</name>
</gene>
<proteinExistence type="predicted"/>
<accession>A0AAQ3K070</accession>
<dbReference type="EMBL" id="CP136891">
    <property type="protein sequence ID" value="WOK98624.1"/>
    <property type="molecule type" value="Genomic_DNA"/>
</dbReference>
<sequence>MLLSTAPTFSSPATSGLSTATRASPLMQTVASPAMDPRPPPHSAALATGLLLLLVAPSPPPRPPAPASPPSPQQRRGPPPLESISRKRGHEIYICGCFWSRRAARSRDLNIRVLYRIWTFHNKLQELRRKEAQ</sequence>
<organism evidence="2 3">
    <name type="scientific">Canna indica</name>
    <name type="common">Indian-shot</name>
    <dbReference type="NCBI Taxonomy" id="4628"/>
    <lineage>
        <taxon>Eukaryota</taxon>
        <taxon>Viridiplantae</taxon>
        <taxon>Streptophyta</taxon>
        <taxon>Embryophyta</taxon>
        <taxon>Tracheophyta</taxon>
        <taxon>Spermatophyta</taxon>
        <taxon>Magnoliopsida</taxon>
        <taxon>Liliopsida</taxon>
        <taxon>Zingiberales</taxon>
        <taxon>Cannaceae</taxon>
        <taxon>Canna</taxon>
    </lineage>
</organism>
<feature type="compositionally biased region" description="Polar residues" evidence="1">
    <location>
        <begin position="16"/>
        <end position="31"/>
    </location>
</feature>
<protein>
    <submittedName>
        <fullName evidence="2">Uncharacterized protein</fullName>
    </submittedName>
</protein>
<feature type="compositionally biased region" description="Low complexity" evidence="1">
    <location>
        <begin position="43"/>
        <end position="56"/>
    </location>
</feature>
<evidence type="ECO:0000256" key="1">
    <source>
        <dbReference type="SAM" id="MobiDB-lite"/>
    </source>
</evidence>
<evidence type="ECO:0000313" key="2">
    <source>
        <dbReference type="EMBL" id="WOK98624.1"/>
    </source>
</evidence>
<dbReference type="AlphaFoldDB" id="A0AAQ3K070"/>
<keyword evidence="3" id="KW-1185">Reference proteome</keyword>
<feature type="compositionally biased region" description="Low complexity" evidence="1">
    <location>
        <begin position="1"/>
        <end position="15"/>
    </location>
</feature>
<reference evidence="2 3" key="1">
    <citation type="submission" date="2023-10" db="EMBL/GenBank/DDBJ databases">
        <title>Chromosome-scale genome assembly provides insights into flower coloration mechanisms of Canna indica.</title>
        <authorList>
            <person name="Li C."/>
        </authorList>
    </citation>
    <scope>NUCLEOTIDE SEQUENCE [LARGE SCALE GENOMIC DNA]</scope>
    <source>
        <tissue evidence="2">Flower</tissue>
    </source>
</reference>